<dbReference type="InterPro" id="IPR036390">
    <property type="entry name" value="WH_DNA-bd_sf"/>
</dbReference>
<sequence length="314" mass="33935">MLSNEDLRSLPSIRGIPMELRQLEHFVVLAEHSSFTRAAERLNLVQSALSVSIRKLEKDLGAALFERTSRGVRLTQAGEALLPAALRVLREVEAARDEVAAVRGVVRGRLRIGMMQSLALIDAGTLFTKFHRAHPGVVIEPRPAPGGSLTLARQVRDGDLDLAFAWVPPAWAHGLRVAELAREPIVLAAPADHRLPDGEVRIADLDGEAFVDFPEGWGARALTDEAFREAGVRRSVAVEVADIMTCAELVRAGFGVAIVPRSHVRRARGLVWRRVAGLPPWGVSLVAPSGRRLTSAASAFADLVCTTFGVTLSP</sequence>
<dbReference type="AlphaFoldDB" id="A0A2W2EXZ3"/>
<dbReference type="PRINTS" id="PR00039">
    <property type="entry name" value="HTHLYSR"/>
</dbReference>
<dbReference type="Gene3D" id="1.10.10.10">
    <property type="entry name" value="Winged helix-like DNA-binding domain superfamily/Winged helix DNA-binding domain"/>
    <property type="match status" value="1"/>
</dbReference>
<dbReference type="GO" id="GO:0032993">
    <property type="term" value="C:protein-DNA complex"/>
    <property type="evidence" value="ECO:0007669"/>
    <property type="project" value="TreeGrafter"/>
</dbReference>
<evidence type="ECO:0000256" key="2">
    <source>
        <dbReference type="ARBA" id="ARBA00023015"/>
    </source>
</evidence>
<keyword evidence="4" id="KW-0804">Transcription</keyword>
<dbReference type="FunFam" id="1.10.10.10:FF:000001">
    <property type="entry name" value="LysR family transcriptional regulator"/>
    <property type="match status" value="1"/>
</dbReference>
<evidence type="ECO:0000313" key="7">
    <source>
        <dbReference type="Proteomes" id="UP000249304"/>
    </source>
</evidence>
<evidence type="ECO:0000259" key="5">
    <source>
        <dbReference type="PROSITE" id="PS50931"/>
    </source>
</evidence>
<keyword evidence="7" id="KW-1185">Reference proteome</keyword>
<keyword evidence="2" id="KW-0805">Transcription regulation</keyword>
<protein>
    <submittedName>
        <fullName evidence="6">LysR family transcriptional regulator</fullName>
    </submittedName>
</protein>
<comment type="similarity">
    <text evidence="1">Belongs to the LysR transcriptional regulatory family.</text>
</comment>
<evidence type="ECO:0000256" key="1">
    <source>
        <dbReference type="ARBA" id="ARBA00009437"/>
    </source>
</evidence>
<name>A0A2W2EXZ3_9ACTN</name>
<dbReference type="EMBL" id="POUD01000019">
    <property type="protein sequence ID" value="PZG21125.1"/>
    <property type="molecule type" value="Genomic_DNA"/>
</dbReference>
<dbReference type="Pfam" id="PF00126">
    <property type="entry name" value="HTH_1"/>
    <property type="match status" value="1"/>
</dbReference>
<dbReference type="Pfam" id="PF03466">
    <property type="entry name" value="LysR_substrate"/>
    <property type="match status" value="1"/>
</dbReference>
<dbReference type="SUPFAM" id="SSF53850">
    <property type="entry name" value="Periplasmic binding protein-like II"/>
    <property type="match status" value="1"/>
</dbReference>
<dbReference type="InterPro" id="IPR005119">
    <property type="entry name" value="LysR_subst-bd"/>
</dbReference>
<dbReference type="PROSITE" id="PS50931">
    <property type="entry name" value="HTH_LYSR"/>
    <property type="match status" value="1"/>
</dbReference>
<gene>
    <name evidence="6" type="ORF">C1J01_07490</name>
</gene>
<proteinExistence type="inferred from homology"/>
<organism evidence="6 7">
    <name type="scientific">Nonomuraea aridisoli</name>
    <dbReference type="NCBI Taxonomy" id="2070368"/>
    <lineage>
        <taxon>Bacteria</taxon>
        <taxon>Bacillati</taxon>
        <taxon>Actinomycetota</taxon>
        <taxon>Actinomycetes</taxon>
        <taxon>Streptosporangiales</taxon>
        <taxon>Streptosporangiaceae</taxon>
        <taxon>Nonomuraea</taxon>
    </lineage>
</organism>
<keyword evidence="3" id="KW-0238">DNA-binding</keyword>
<dbReference type="InterPro" id="IPR036388">
    <property type="entry name" value="WH-like_DNA-bd_sf"/>
</dbReference>
<feature type="domain" description="HTH lysR-type" evidence="5">
    <location>
        <begin position="18"/>
        <end position="75"/>
    </location>
</feature>
<reference evidence="6 7" key="1">
    <citation type="submission" date="2018-01" db="EMBL/GenBank/DDBJ databases">
        <title>Draft genome sequence of Nonomuraea sp. KC333.</title>
        <authorList>
            <person name="Sahin N."/>
            <person name="Saygin H."/>
            <person name="Ay H."/>
        </authorList>
    </citation>
    <scope>NUCLEOTIDE SEQUENCE [LARGE SCALE GENOMIC DNA]</scope>
    <source>
        <strain evidence="6 7">KC333</strain>
    </source>
</reference>
<evidence type="ECO:0000256" key="4">
    <source>
        <dbReference type="ARBA" id="ARBA00023163"/>
    </source>
</evidence>
<dbReference type="GO" id="GO:0003677">
    <property type="term" value="F:DNA binding"/>
    <property type="evidence" value="ECO:0007669"/>
    <property type="project" value="UniProtKB-KW"/>
</dbReference>
<dbReference type="PANTHER" id="PTHR30346:SF29">
    <property type="entry name" value="LYSR SUBSTRATE-BINDING"/>
    <property type="match status" value="1"/>
</dbReference>
<accession>A0A2W2EXZ3</accession>
<dbReference type="InterPro" id="IPR000847">
    <property type="entry name" value="LysR_HTH_N"/>
</dbReference>
<dbReference type="SUPFAM" id="SSF46785">
    <property type="entry name" value="Winged helix' DNA-binding domain"/>
    <property type="match status" value="1"/>
</dbReference>
<comment type="caution">
    <text evidence="6">The sequence shown here is derived from an EMBL/GenBank/DDBJ whole genome shotgun (WGS) entry which is preliminary data.</text>
</comment>
<evidence type="ECO:0000256" key="3">
    <source>
        <dbReference type="ARBA" id="ARBA00023125"/>
    </source>
</evidence>
<evidence type="ECO:0000313" key="6">
    <source>
        <dbReference type="EMBL" id="PZG21125.1"/>
    </source>
</evidence>
<dbReference type="Gene3D" id="3.40.190.290">
    <property type="match status" value="1"/>
</dbReference>
<dbReference type="OrthoDB" id="3181812at2"/>
<dbReference type="PANTHER" id="PTHR30346">
    <property type="entry name" value="TRANSCRIPTIONAL DUAL REGULATOR HCAR-RELATED"/>
    <property type="match status" value="1"/>
</dbReference>
<dbReference type="Proteomes" id="UP000249304">
    <property type="component" value="Unassembled WGS sequence"/>
</dbReference>
<dbReference type="GO" id="GO:0003700">
    <property type="term" value="F:DNA-binding transcription factor activity"/>
    <property type="evidence" value="ECO:0007669"/>
    <property type="project" value="InterPro"/>
</dbReference>